<sequence>MPEHSERRLLPYTPEQMYDLVAAVERYPEFLPWCIGARIDRREGDVFWADLIIGWKLIRERFKSKVTLTPKSKIHVEYVEGPMRYLHNDWIFEPHPQGCAVEFHLDFEFKSAMLNAVMGALFHEAVRRMVGAFETRAEQLYGR</sequence>
<dbReference type="Proteomes" id="UP000681075">
    <property type="component" value="Unassembled WGS sequence"/>
</dbReference>
<name>A0A8S8XB43_9PROT</name>
<reference evidence="3" key="1">
    <citation type="submission" date="2021-02" db="EMBL/GenBank/DDBJ databases">
        <title>Genome sequence of Rhodospirillales sp. strain TMPK1 isolated from soil.</title>
        <authorList>
            <person name="Nakai R."/>
            <person name="Kusada H."/>
            <person name="Tamaki H."/>
        </authorList>
    </citation>
    <scope>NUCLEOTIDE SEQUENCE</scope>
    <source>
        <strain evidence="3">TMPK1</strain>
    </source>
</reference>
<dbReference type="InterPro" id="IPR044996">
    <property type="entry name" value="COQ10-like"/>
</dbReference>
<accession>A0A8S8XB43</accession>
<keyword evidence="3" id="KW-0830">Ubiquinone</keyword>
<dbReference type="SUPFAM" id="SSF55961">
    <property type="entry name" value="Bet v1-like"/>
    <property type="match status" value="1"/>
</dbReference>
<dbReference type="EMBL" id="BOPV01000001">
    <property type="protein sequence ID" value="GIL38525.1"/>
    <property type="molecule type" value="Genomic_DNA"/>
</dbReference>
<dbReference type="RefSeq" id="WP_420241556.1">
    <property type="nucleotide sequence ID" value="NZ_BOPV01000001.1"/>
</dbReference>
<evidence type="ECO:0000313" key="3">
    <source>
        <dbReference type="EMBL" id="GIL38525.1"/>
    </source>
</evidence>
<organism evidence="3 4">
    <name type="scientific">Roseiterribacter gracilis</name>
    <dbReference type="NCBI Taxonomy" id="2812848"/>
    <lineage>
        <taxon>Bacteria</taxon>
        <taxon>Pseudomonadati</taxon>
        <taxon>Pseudomonadota</taxon>
        <taxon>Alphaproteobacteria</taxon>
        <taxon>Rhodospirillales</taxon>
        <taxon>Roseiterribacteraceae</taxon>
        <taxon>Roseiterribacter</taxon>
    </lineage>
</organism>
<comment type="caution">
    <text evidence="3">The sequence shown here is derived from an EMBL/GenBank/DDBJ whole genome shotgun (WGS) entry which is preliminary data.</text>
</comment>
<dbReference type="CDD" id="cd07813">
    <property type="entry name" value="COQ10p_like"/>
    <property type="match status" value="1"/>
</dbReference>
<feature type="domain" description="Coenzyme Q-binding protein COQ10 START" evidence="2">
    <location>
        <begin position="10"/>
        <end position="134"/>
    </location>
</feature>
<proteinExistence type="inferred from homology"/>
<keyword evidence="4" id="KW-1185">Reference proteome</keyword>
<evidence type="ECO:0000259" key="2">
    <source>
        <dbReference type="Pfam" id="PF03364"/>
    </source>
</evidence>
<dbReference type="InterPro" id="IPR023393">
    <property type="entry name" value="START-like_dom_sf"/>
</dbReference>
<gene>
    <name evidence="3" type="ORF">TMPK1_07620</name>
</gene>
<dbReference type="InterPro" id="IPR005031">
    <property type="entry name" value="COQ10_START"/>
</dbReference>
<evidence type="ECO:0000313" key="4">
    <source>
        <dbReference type="Proteomes" id="UP000681075"/>
    </source>
</evidence>
<dbReference type="PANTHER" id="PTHR12901:SF10">
    <property type="entry name" value="COENZYME Q-BINDING PROTEIN COQ10, MITOCHONDRIAL"/>
    <property type="match status" value="1"/>
</dbReference>
<dbReference type="Pfam" id="PF03364">
    <property type="entry name" value="Polyketide_cyc"/>
    <property type="match status" value="1"/>
</dbReference>
<dbReference type="PANTHER" id="PTHR12901">
    <property type="entry name" value="SPERM PROTEIN HOMOLOG"/>
    <property type="match status" value="1"/>
</dbReference>
<protein>
    <submittedName>
        <fullName evidence="3">Ubiquinone-binding protein</fullName>
    </submittedName>
</protein>
<dbReference type="GO" id="GO:0048039">
    <property type="term" value="F:ubiquinone binding"/>
    <property type="evidence" value="ECO:0007669"/>
    <property type="project" value="InterPro"/>
</dbReference>
<evidence type="ECO:0000256" key="1">
    <source>
        <dbReference type="ARBA" id="ARBA00008918"/>
    </source>
</evidence>
<dbReference type="GO" id="GO:0045333">
    <property type="term" value="P:cellular respiration"/>
    <property type="evidence" value="ECO:0007669"/>
    <property type="project" value="InterPro"/>
</dbReference>
<dbReference type="Gene3D" id="3.30.530.20">
    <property type="match status" value="1"/>
</dbReference>
<dbReference type="AlphaFoldDB" id="A0A8S8XB43"/>
<comment type="similarity">
    <text evidence="1">Belongs to the ribosome association toxin RatA family.</text>
</comment>